<dbReference type="GO" id="GO:0046872">
    <property type="term" value="F:metal ion binding"/>
    <property type="evidence" value="ECO:0007669"/>
    <property type="project" value="InterPro"/>
</dbReference>
<gene>
    <name evidence="3" type="ORF">H9815_03215</name>
</gene>
<dbReference type="PROSITE" id="PS50975">
    <property type="entry name" value="ATP_GRASP"/>
    <property type="match status" value="1"/>
</dbReference>
<dbReference type="SUPFAM" id="SSF56059">
    <property type="entry name" value="Glutathione synthetase ATP-binding domain-like"/>
    <property type="match status" value="1"/>
</dbReference>
<protein>
    <recommendedName>
        <fullName evidence="2">ATP-grasp domain-containing protein</fullName>
    </recommendedName>
</protein>
<evidence type="ECO:0000259" key="2">
    <source>
        <dbReference type="PROSITE" id="PS50975"/>
    </source>
</evidence>
<evidence type="ECO:0000313" key="3">
    <source>
        <dbReference type="EMBL" id="HIZ34765.1"/>
    </source>
</evidence>
<dbReference type="AlphaFoldDB" id="A0A9D2EC76"/>
<keyword evidence="1" id="KW-0067">ATP-binding</keyword>
<dbReference type="InterPro" id="IPR013815">
    <property type="entry name" value="ATP_grasp_subdomain_1"/>
</dbReference>
<dbReference type="GO" id="GO:0005737">
    <property type="term" value="C:cytoplasm"/>
    <property type="evidence" value="ECO:0007669"/>
    <property type="project" value="TreeGrafter"/>
</dbReference>
<accession>A0A9D2EC76</accession>
<dbReference type="GO" id="GO:0005524">
    <property type="term" value="F:ATP binding"/>
    <property type="evidence" value="ECO:0007669"/>
    <property type="project" value="UniProtKB-UniRule"/>
</dbReference>
<dbReference type="Gene3D" id="3.30.1490.20">
    <property type="entry name" value="ATP-grasp fold, A domain"/>
    <property type="match status" value="1"/>
</dbReference>
<dbReference type="PANTHER" id="PTHR21621">
    <property type="entry name" value="RIBOSOMAL PROTEIN S6 MODIFICATION PROTEIN"/>
    <property type="match status" value="1"/>
</dbReference>
<dbReference type="GO" id="GO:0018169">
    <property type="term" value="F:ribosomal S6-glutamic acid ligase activity"/>
    <property type="evidence" value="ECO:0007669"/>
    <property type="project" value="TreeGrafter"/>
</dbReference>
<dbReference type="InterPro" id="IPR011761">
    <property type="entry name" value="ATP-grasp"/>
</dbReference>
<reference evidence="3" key="1">
    <citation type="journal article" date="2021" name="PeerJ">
        <title>Extensive microbial diversity within the chicken gut microbiome revealed by metagenomics and culture.</title>
        <authorList>
            <person name="Gilroy R."/>
            <person name="Ravi A."/>
            <person name="Getino M."/>
            <person name="Pursley I."/>
            <person name="Horton D.L."/>
            <person name="Alikhan N.F."/>
            <person name="Baker D."/>
            <person name="Gharbi K."/>
            <person name="Hall N."/>
            <person name="Watson M."/>
            <person name="Adriaenssens E.M."/>
            <person name="Foster-Nyarko E."/>
            <person name="Jarju S."/>
            <person name="Secka A."/>
            <person name="Antonio M."/>
            <person name="Oren A."/>
            <person name="Chaudhuri R.R."/>
            <person name="La Ragione R."/>
            <person name="Hildebrand F."/>
            <person name="Pallen M.J."/>
        </authorList>
    </citation>
    <scope>NUCLEOTIDE SEQUENCE</scope>
    <source>
        <strain evidence="3">ChiGjej4B4-7305</strain>
    </source>
</reference>
<reference evidence="3" key="2">
    <citation type="submission" date="2021-04" db="EMBL/GenBank/DDBJ databases">
        <authorList>
            <person name="Gilroy R."/>
        </authorList>
    </citation>
    <scope>NUCLEOTIDE SEQUENCE</scope>
    <source>
        <strain evidence="3">ChiGjej4B4-7305</strain>
    </source>
</reference>
<name>A0A9D2EC76_9MICO</name>
<feature type="domain" description="ATP-grasp" evidence="2">
    <location>
        <begin position="87"/>
        <end position="337"/>
    </location>
</feature>
<proteinExistence type="predicted"/>
<comment type="caution">
    <text evidence="3">The sequence shown here is derived from an EMBL/GenBank/DDBJ whole genome shotgun (WGS) entry which is preliminary data.</text>
</comment>
<dbReference type="EMBL" id="DXBY01000057">
    <property type="protein sequence ID" value="HIZ34765.1"/>
    <property type="molecule type" value="Genomic_DNA"/>
</dbReference>
<dbReference type="Proteomes" id="UP000824037">
    <property type="component" value="Unassembled WGS sequence"/>
</dbReference>
<dbReference type="GO" id="GO:0009432">
    <property type="term" value="P:SOS response"/>
    <property type="evidence" value="ECO:0007669"/>
    <property type="project" value="TreeGrafter"/>
</dbReference>
<evidence type="ECO:0000256" key="1">
    <source>
        <dbReference type="PROSITE-ProRule" id="PRU00409"/>
    </source>
</evidence>
<sequence>MPRESTGAKPRSLRAARKYLKERGIHTGLTNSLLADRAMARGIEVQRDAQQRLTIRARGRVLWFNGAKSNLNGLLARRCARHKDITSRLLRSSGLNAPENAIFAAGQAERAWAWAEDISPVVIKPNTGGSGELVHLNISDAREFRDAFDAVARAWEQVLVEQFVRGVEHRVLMVYGKVAAAARRVPAHVVGDGRHSIQALIEAKNRARAKSRNPTHFALVIDETTTRELAGQQLRLDSVPVTGQQVWLRSTSNVHSGGDGVDATDELRPEEIELAERACKAVPGLHLAGLDMLLPRDGIGSEPCVLEINSSPMISGHHFPWVGEERDVAGMLLDALVPRTAQS</sequence>
<keyword evidence="1" id="KW-0547">Nucleotide-binding</keyword>
<dbReference type="Gene3D" id="3.30.470.20">
    <property type="entry name" value="ATP-grasp fold, B domain"/>
    <property type="match status" value="2"/>
</dbReference>
<dbReference type="PANTHER" id="PTHR21621:SF0">
    <property type="entry name" value="BETA-CITRYLGLUTAMATE SYNTHASE B-RELATED"/>
    <property type="match status" value="1"/>
</dbReference>
<evidence type="ECO:0000313" key="4">
    <source>
        <dbReference type="Proteomes" id="UP000824037"/>
    </source>
</evidence>
<organism evidence="3 4">
    <name type="scientific">Candidatus Ruania gallistercoris</name>
    <dbReference type="NCBI Taxonomy" id="2838746"/>
    <lineage>
        <taxon>Bacteria</taxon>
        <taxon>Bacillati</taxon>
        <taxon>Actinomycetota</taxon>
        <taxon>Actinomycetes</taxon>
        <taxon>Micrococcales</taxon>
        <taxon>Ruaniaceae</taxon>
        <taxon>Ruania</taxon>
    </lineage>
</organism>